<dbReference type="InterPro" id="IPR017941">
    <property type="entry name" value="Rieske_2Fe-2S"/>
</dbReference>
<dbReference type="EMBL" id="BAABDM010000002">
    <property type="protein sequence ID" value="GAA4094274.1"/>
    <property type="molecule type" value="Genomic_DNA"/>
</dbReference>
<sequence length="449" mass="51401">MTEIPSSSYKLTPELDKPLKISEVALRNNDTCAERYTSEAYAQKEWRKVWMKTWNVAGMSYHVAEPGETITMNLGKESIICVRGDDNVIRAFYNSCPHRGTRITEEGESFVNQFSCPYHGWQFDLKGVNILAPNDEDFPQGSPCGKARLKEIQCRDLFGFIWINMDPDTNSLEDFLGNVITTDLASYNIPDTIRVLNMTADSPCNWKIITDNFNEAYHVQVLHPGLIPYIEANYKACQFDTLPEGHNRGWFPSHNPSILQEGEEVAEHLAEIMRQWSLDPDAFHGKENHSKIRHALQQSKRELGEEKGYKHYKNYASYQFTDYVIYNIFPNTVMSIGPDGVQLLRPRPHPSGDPQRCLFDHWWMVHPVKGVKTTPSPAGGPDLPVQDCEYEHVMYGEKSLGTTADEDLSIAKMQQEGLNSSGFQGFYLPHQERRVQHFHEVLNDYMNAE</sequence>
<proteinExistence type="predicted"/>
<evidence type="ECO:0000313" key="9">
    <source>
        <dbReference type="Proteomes" id="UP001500392"/>
    </source>
</evidence>
<keyword evidence="3" id="KW-0479">Metal-binding</keyword>
<dbReference type="PANTHER" id="PTHR43756">
    <property type="entry name" value="CHOLINE MONOOXYGENASE, CHLOROPLASTIC"/>
    <property type="match status" value="1"/>
</dbReference>
<keyword evidence="2" id="KW-0001">2Fe-2S</keyword>
<evidence type="ECO:0000256" key="3">
    <source>
        <dbReference type="ARBA" id="ARBA00022723"/>
    </source>
</evidence>
<reference evidence="9" key="1">
    <citation type="journal article" date="2019" name="Int. J. Syst. Evol. Microbiol.">
        <title>The Global Catalogue of Microorganisms (GCM) 10K type strain sequencing project: providing services to taxonomists for standard genome sequencing and annotation.</title>
        <authorList>
            <consortium name="The Broad Institute Genomics Platform"/>
            <consortium name="The Broad Institute Genome Sequencing Center for Infectious Disease"/>
            <person name="Wu L."/>
            <person name="Ma J."/>
        </authorList>
    </citation>
    <scope>NUCLEOTIDE SEQUENCE [LARGE SCALE GENOMIC DNA]</scope>
    <source>
        <strain evidence="9">JCM 17304</strain>
    </source>
</reference>
<keyword evidence="4" id="KW-0560">Oxidoreductase</keyword>
<keyword evidence="5" id="KW-0408">Iron</keyword>
<dbReference type="Gene3D" id="3.90.380.10">
    <property type="entry name" value="Naphthalene 1,2-dioxygenase Alpha Subunit, Chain A, domain 1"/>
    <property type="match status" value="1"/>
</dbReference>
<feature type="domain" description="Rieske" evidence="7">
    <location>
        <begin position="56"/>
        <end position="163"/>
    </location>
</feature>
<keyword evidence="6" id="KW-0411">Iron-sulfur</keyword>
<evidence type="ECO:0000259" key="7">
    <source>
        <dbReference type="PROSITE" id="PS51296"/>
    </source>
</evidence>
<evidence type="ECO:0000256" key="6">
    <source>
        <dbReference type="ARBA" id="ARBA00023014"/>
    </source>
</evidence>
<evidence type="ECO:0000256" key="5">
    <source>
        <dbReference type="ARBA" id="ARBA00023004"/>
    </source>
</evidence>
<dbReference type="InterPro" id="IPR001663">
    <property type="entry name" value="Rng_hydr_dOase-A"/>
</dbReference>
<dbReference type="Pfam" id="PF00355">
    <property type="entry name" value="Rieske"/>
    <property type="match status" value="1"/>
</dbReference>
<comment type="caution">
    <text evidence="8">The sequence shown here is derived from an EMBL/GenBank/DDBJ whole genome shotgun (WGS) entry which is preliminary data.</text>
</comment>
<dbReference type="PRINTS" id="PR00090">
    <property type="entry name" value="RNGDIOXGNASE"/>
</dbReference>
<dbReference type="SUPFAM" id="SSF55961">
    <property type="entry name" value="Bet v1-like"/>
    <property type="match status" value="1"/>
</dbReference>
<accession>A0ABP7WQQ5</accession>
<organism evidence="8 9">
    <name type="scientific">Zhongshania borealis</name>
    <dbReference type="NCBI Taxonomy" id="889488"/>
    <lineage>
        <taxon>Bacteria</taxon>
        <taxon>Pseudomonadati</taxon>
        <taxon>Pseudomonadota</taxon>
        <taxon>Gammaproteobacteria</taxon>
        <taxon>Cellvibrionales</taxon>
        <taxon>Spongiibacteraceae</taxon>
        <taxon>Zhongshania</taxon>
    </lineage>
</organism>
<name>A0ABP7WQQ5_9GAMM</name>
<dbReference type="SUPFAM" id="SSF50022">
    <property type="entry name" value="ISP domain"/>
    <property type="match status" value="1"/>
</dbReference>
<protein>
    <recommendedName>
        <fullName evidence="7">Rieske domain-containing protein</fullName>
    </recommendedName>
</protein>
<evidence type="ECO:0000256" key="2">
    <source>
        <dbReference type="ARBA" id="ARBA00022714"/>
    </source>
</evidence>
<evidence type="ECO:0000256" key="1">
    <source>
        <dbReference type="ARBA" id="ARBA00001962"/>
    </source>
</evidence>
<keyword evidence="9" id="KW-1185">Reference proteome</keyword>
<dbReference type="CDD" id="cd03469">
    <property type="entry name" value="Rieske_RO_Alpha_N"/>
    <property type="match status" value="1"/>
</dbReference>
<dbReference type="Pfam" id="PF00848">
    <property type="entry name" value="Ring_hydroxyl_A"/>
    <property type="match status" value="1"/>
</dbReference>
<dbReference type="CDD" id="cd08882">
    <property type="entry name" value="RHO_alpha_C_MupW-like"/>
    <property type="match status" value="1"/>
</dbReference>
<dbReference type="Proteomes" id="UP001500392">
    <property type="component" value="Unassembled WGS sequence"/>
</dbReference>
<comment type="cofactor">
    <cofactor evidence="1">
        <name>Fe cation</name>
        <dbReference type="ChEBI" id="CHEBI:24875"/>
    </cofactor>
</comment>
<dbReference type="Gene3D" id="2.102.10.10">
    <property type="entry name" value="Rieske [2Fe-2S] iron-sulphur domain"/>
    <property type="match status" value="1"/>
</dbReference>
<dbReference type="InterPro" id="IPR015879">
    <property type="entry name" value="Ring_hydroxy_dOase_asu_C_dom"/>
</dbReference>
<evidence type="ECO:0000313" key="8">
    <source>
        <dbReference type="EMBL" id="GAA4094274.1"/>
    </source>
</evidence>
<dbReference type="InterPro" id="IPR036922">
    <property type="entry name" value="Rieske_2Fe-2S_sf"/>
</dbReference>
<dbReference type="PROSITE" id="PS51296">
    <property type="entry name" value="RIESKE"/>
    <property type="match status" value="1"/>
</dbReference>
<evidence type="ECO:0000256" key="4">
    <source>
        <dbReference type="ARBA" id="ARBA00023002"/>
    </source>
</evidence>
<gene>
    <name evidence="8" type="ORF">GCM10022414_17800</name>
</gene>
<dbReference type="PANTHER" id="PTHR43756:SF5">
    <property type="entry name" value="CHOLINE MONOOXYGENASE, CHLOROPLASTIC"/>
    <property type="match status" value="1"/>
</dbReference>
<dbReference type="RefSeq" id="WP_344934828.1">
    <property type="nucleotide sequence ID" value="NZ_BAABDM010000002.1"/>
</dbReference>